<dbReference type="InterPro" id="IPR002305">
    <property type="entry name" value="aa-tRNA-synth_Ic"/>
</dbReference>
<dbReference type="GO" id="GO:0006412">
    <property type="term" value="P:translation"/>
    <property type="evidence" value="ECO:0007669"/>
    <property type="project" value="UniProtKB-KW"/>
</dbReference>
<name>A0ABD2X5J9_9HYME</name>
<evidence type="ECO:0000256" key="1">
    <source>
        <dbReference type="ARBA" id="ARBA00004305"/>
    </source>
</evidence>
<evidence type="ECO:0000256" key="3">
    <source>
        <dbReference type="ARBA" id="ARBA00013161"/>
    </source>
</evidence>
<comment type="subcellular location">
    <subcellularLocation>
        <location evidence="1">Mitochondrion matrix</location>
    </subcellularLocation>
</comment>
<dbReference type="GO" id="GO:0005524">
    <property type="term" value="F:ATP binding"/>
    <property type="evidence" value="ECO:0007669"/>
    <property type="project" value="UniProtKB-KW"/>
</dbReference>
<evidence type="ECO:0000256" key="2">
    <source>
        <dbReference type="ARBA" id="ARBA00005594"/>
    </source>
</evidence>
<dbReference type="GO" id="GO:0004830">
    <property type="term" value="F:tryptophan-tRNA ligase activity"/>
    <property type="evidence" value="ECO:0007669"/>
    <property type="project" value="UniProtKB-EC"/>
</dbReference>
<reference evidence="15 16" key="1">
    <citation type="journal article" date="2024" name="bioRxiv">
        <title>A reference genome for Trichogramma kaykai: A tiny desert-dwelling parasitoid wasp with competing sex-ratio distorters.</title>
        <authorList>
            <person name="Culotta J."/>
            <person name="Lindsey A.R."/>
        </authorList>
    </citation>
    <scope>NUCLEOTIDE SEQUENCE [LARGE SCALE GENOMIC DNA]</scope>
    <source>
        <strain evidence="15 16">KSX58</strain>
    </source>
</reference>
<accession>A0ABD2X5J9</accession>
<evidence type="ECO:0000256" key="8">
    <source>
        <dbReference type="ARBA" id="ARBA00023146"/>
    </source>
</evidence>
<dbReference type="Gene3D" id="1.10.240.10">
    <property type="entry name" value="Tyrosyl-Transfer RNA Synthetase"/>
    <property type="match status" value="1"/>
</dbReference>
<dbReference type="EMBL" id="JBJJXI010000051">
    <property type="protein sequence ID" value="KAL3400641.1"/>
    <property type="molecule type" value="Genomic_DNA"/>
</dbReference>
<evidence type="ECO:0000313" key="15">
    <source>
        <dbReference type="EMBL" id="KAL3400641.1"/>
    </source>
</evidence>
<dbReference type="PANTHER" id="PTHR43766:SF1">
    <property type="entry name" value="TRYPTOPHAN--TRNA LIGASE, MITOCHONDRIAL"/>
    <property type="match status" value="1"/>
</dbReference>
<dbReference type="PROSITE" id="PS00178">
    <property type="entry name" value="AA_TRNA_LIGASE_I"/>
    <property type="match status" value="1"/>
</dbReference>
<comment type="caution">
    <text evidence="15">The sequence shown here is derived from an EMBL/GenBank/DDBJ whole genome shotgun (WGS) entry which is preliminary data.</text>
</comment>
<proteinExistence type="inferred from homology"/>
<dbReference type="GO" id="GO:0005759">
    <property type="term" value="C:mitochondrial matrix"/>
    <property type="evidence" value="ECO:0007669"/>
    <property type="project" value="UniProtKB-SubCell"/>
</dbReference>
<keyword evidence="6 14" id="KW-0067">ATP-binding</keyword>
<keyword evidence="8 14" id="KW-0030">Aminoacyl-tRNA synthetase</keyword>
<comment type="function">
    <text evidence="11">Catalyzes the attachment of tryptophan to tRNA(Trp) in a two-step reaction: tryptophan is first activated by ATP to form Trp-AMP and then transferred to the acceptor end of tRNA(Trp).</text>
</comment>
<keyword evidence="7 14" id="KW-0648">Protein biosynthesis</keyword>
<dbReference type="SUPFAM" id="SSF52374">
    <property type="entry name" value="Nucleotidylyl transferase"/>
    <property type="match status" value="1"/>
</dbReference>
<evidence type="ECO:0000256" key="6">
    <source>
        <dbReference type="ARBA" id="ARBA00022840"/>
    </source>
</evidence>
<dbReference type="EC" id="6.1.1.2" evidence="3"/>
<evidence type="ECO:0000256" key="14">
    <source>
        <dbReference type="RuleBase" id="RU363036"/>
    </source>
</evidence>
<keyword evidence="16" id="KW-1185">Reference proteome</keyword>
<evidence type="ECO:0000256" key="4">
    <source>
        <dbReference type="ARBA" id="ARBA00022598"/>
    </source>
</evidence>
<keyword evidence="4 14" id="KW-0436">Ligase</keyword>
<evidence type="ECO:0000256" key="13">
    <source>
        <dbReference type="ARBA" id="ARBA00080951"/>
    </source>
</evidence>
<dbReference type="FunFam" id="1.10.240.10:FF:000002">
    <property type="entry name" value="Tryptophan--tRNA ligase"/>
    <property type="match status" value="1"/>
</dbReference>
<dbReference type="Proteomes" id="UP001627154">
    <property type="component" value="Unassembled WGS sequence"/>
</dbReference>
<evidence type="ECO:0000256" key="11">
    <source>
        <dbReference type="ARBA" id="ARBA00059972"/>
    </source>
</evidence>
<dbReference type="NCBIfam" id="TIGR00233">
    <property type="entry name" value="trpS"/>
    <property type="match status" value="1"/>
</dbReference>
<dbReference type="Pfam" id="PF00579">
    <property type="entry name" value="tRNA-synt_1b"/>
    <property type="match status" value="1"/>
</dbReference>
<dbReference type="InterPro" id="IPR014729">
    <property type="entry name" value="Rossmann-like_a/b/a_fold"/>
</dbReference>
<dbReference type="InterPro" id="IPR050203">
    <property type="entry name" value="Trp-tRNA_synthetase"/>
</dbReference>
<dbReference type="HAMAP" id="MF_00140_B">
    <property type="entry name" value="Trp_tRNA_synth_B"/>
    <property type="match status" value="1"/>
</dbReference>
<protein>
    <recommendedName>
        <fullName evidence="12">Tryptophan--tRNA ligase, mitochondrial</fullName>
        <ecNumber evidence="3">6.1.1.2</ecNumber>
    </recommendedName>
    <alternativeName>
        <fullName evidence="13">(Mt)TrpRS</fullName>
    </alternativeName>
    <alternativeName>
        <fullName evidence="9">Tryptophanyl-tRNA synthetase</fullName>
    </alternativeName>
</protein>
<dbReference type="InterPro" id="IPR001412">
    <property type="entry name" value="aa-tRNA-synth_I_CS"/>
</dbReference>
<evidence type="ECO:0000256" key="9">
    <source>
        <dbReference type="ARBA" id="ARBA00030268"/>
    </source>
</evidence>
<evidence type="ECO:0000256" key="12">
    <source>
        <dbReference type="ARBA" id="ARBA00069760"/>
    </source>
</evidence>
<dbReference type="CDD" id="cd00806">
    <property type="entry name" value="TrpRS_core"/>
    <property type="match status" value="1"/>
</dbReference>
<evidence type="ECO:0000256" key="10">
    <source>
        <dbReference type="ARBA" id="ARBA00049929"/>
    </source>
</evidence>
<evidence type="ECO:0000313" key="16">
    <source>
        <dbReference type="Proteomes" id="UP001627154"/>
    </source>
</evidence>
<comment type="similarity">
    <text evidence="2 14">Belongs to the class-I aminoacyl-tRNA synthetase family.</text>
</comment>
<comment type="catalytic activity">
    <reaction evidence="10">
        <text>tRNA(Trp) + L-tryptophan + ATP = L-tryptophyl-tRNA(Trp) + AMP + diphosphate + H(+)</text>
        <dbReference type="Rhea" id="RHEA:24080"/>
        <dbReference type="Rhea" id="RHEA-COMP:9671"/>
        <dbReference type="Rhea" id="RHEA-COMP:9705"/>
        <dbReference type="ChEBI" id="CHEBI:15378"/>
        <dbReference type="ChEBI" id="CHEBI:30616"/>
        <dbReference type="ChEBI" id="CHEBI:33019"/>
        <dbReference type="ChEBI" id="CHEBI:57912"/>
        <dbReference type="ChEBI" id="CHEBI:78442"/>
        <dbReference type="ChEBI" id="CHEBI:78535"/>
        <dbReference type="ChEBI" id="CHEBI:456215"/>
        <dbReference type="EC" id="6.1.1.2"/>
    </reaction>
</comment>
<evidence type="ECO:0000256" key="7">
    <source>
        <dbReference type="ARBA" id="ARBA00022917"/>
    </source>
</evidence>
<gene>
    <name evidence="15" type="ORF">TKK_006467</name>
</gene>
<dbReference type="PRINTS" id="PR01039">
    <property type="entry name" value="TRNASYNTHTRP"/>
</dbReference>
<dbReference type="InterPro" id="IPR002306">
    <property type="entry name" value="Trp-tRNA-ligase"/>
</dbReference>
<dbReference type="Gene3D" id="3.40.50.620">
    <property type="entry name" value="HUPs"/>
    <property type="match status" value="1"/>
</dbReference>
<sequence length="379" mass="42995">MMLHRLFKPNKWNPDLLQNRLLLWNSQRNCSKKPKKVYPKKIFSGIQPTGTMHLGNYAGAIKNWVDLQNKGEDVIWSIVDMHSITLPYNPSELKENVFKLTATLLACGIDPEKSILFQQSSIPMHAELSWIFACLATMPRLSHQPQFKEKSEKLKDVPLGLYIYPILQTADILLYKATHVPVGDDQLQHIQLSAHLAQKFNSTYGETFPMPQAILNSTGRIKSLRDPTEKMSKSSNNVKSRIDLSDTPDILLNKIKKAVTDFKSEVTYEPDSRPGVANLINIHSLISGKTPDEICTQAQNLDTGKYKLLLADLVIEKLNPIRKRINEYLQDYNYLQQVLKIGASKAETIAMTNWLEVRNKVGYGVDTLTSNVHKLNLKS</sequence>
<evidence type="ECO:0000256" key="5">
    <source>
        <dbReference type="ARBA" id="ARBA00022741"/>
    </source>
</evidence>
<dbReference type="PANTHER" id="PTHR43766">
    <property type="entry name" value="TRYPTOPHAN--TRNA LIGASE, MITOCHONDRIAL"/>
    <property type="match status" value="1"/>
</dbReference>
<keyword evidence="5 14" id="KW-0547">Nucleotide-binding</keyword>
<organism evidence="15 16">
    <name type="scientific">Trichogramma kaykai</name>
    <dbReference type="NCBI Taxonomy" id="54128"/>
    <lineage>
        <taxon>Eukaryota</taxon>
        <taxon>Metazoa</taxon>
        <taxon>Ecdysozoa</taxon>
        <taxon>Arthropoda</taxon>
        <taxon>Hexapoda</taxon>
        <taxon>Insecta</taxon>
        <taxon>Pterygota</taxon>
        <taxon>Neoptera</taxon>
        <taxon>Endopterygota</taxon>
        <taxon>Hymenoptera</taxon>
        <taxon>Apocrita</taxon>
        <taxon>Proctotrupomorpha</taxon>
        <taxon>Chalcidoidea</taxon>
        <taxon>Trichogrammatidae</taxon>
        <taxon>Trichogramma</taxon>
    </lineage>
</organism>
<dbReference type="InterPro" id="IPR024109">
    <property type="entry name" value="Trp-tRNA-ligase_bac-type"/>
</dbReference>
<dbReference type="FunFam" id="3.40.50.620:FF:000082">
    <property type="entry name" value="MSW1p Mitochondrial tryptophanyl-tRNA synthetase"/>
    <property type="match status" value="1"/>
</dbReference>
<dbReference type="AlphaFoldDB" id="A0ABD2X5J9"/>